<feature type="region of interest" description="Disordered" evidence="1">
    <location>
        <begin position="135"/>
        <end position="179"/>
    </location>
</feature>
<proteinExistence type="predicted"/>
<dbReference type="Proteomes" id="UP000572016">
    <property type="component" value="Unassembled WGS sequence"/>
</dbReference>
<feature type="compositionally biased region" description="Basic and acidic residues" evidence="1">
    <location>
        <begin position="135"/>
        <end position="145"/>
    </location>
</feature>
<gene>
    <name evidence="3" type="ORF">HCX62_11270</name>
</gene>
<evidence type="ECO:0000256" key="1">
    <source>
        <dbReference type="SAM" id="MobiDB-lite"/>
    </source>
</evidence>
<feature type="domain" description="Bacterial toxin 50" evidence="2">
    <location>
        <begin position="167"/>
        <end position="257"/>
    </location>
</feature>
<organism evidence="3 4">
    <name type="scientific">Listeria swaminathanii</name>
    <dbReference type="NCBI Taxonomy" id="2713501"/>
    <lineage>
        <taxon>Bacteria</taxon>
        <taxon>Bacillati</taxon>
        <taxon>Bacillota</taxon>
        <taxon>Bacilli</taxon>
        <taxon>Bacillales</taxon>
        <taxon>Listeriaceae</taxon>
        <taxon>Listeria</taxon>
    </lineage>
</organism>
<dbReference type="Pfam" id="PF15542">
    <property type="entry name" value="Ntox50"/>
    <property type="match status" value="1"/>
</dbReference>
<dbReference type="InterPro" id="IPR029100">
    <property type="entry name" value="Ntox50"/>
</dbReference>
<name>A0A7X1DP19_9LIST</name>
<accession>A0A7X1DP19</accession>
<protein>
    <recommendedName>
        <fullName evidence="2">Bacterial toxin 50 domain-containing protein</fullName>
    </recommendedName>
</protein>
<reference evidence="3 4" key="1">
    <citation type="submission" date="2020-03" db="EMBL/GenBank/DDBJ databases">
        <title>Soil Listeria distribution.</title>
        <authorList>
            <person name="Liao J."/>
            <person name="Wiedmann M."/>
        </authorList>
    </citation>
    <scope>NUCLEOTIDE SEQUENCE [LARGE SCALE GENOMIC DNA]</scope>
    <source>
        <strain evidence="3 4">FSL L7-0020</strain>
    </source>
</reference>
<dbReference type="RefSeq" id="WP_185639126.1">
    <property type="nucleotide sequence ID" value="NZ_JAATOD010000003.1"/>
</dbReference>
<sequence length="260" mass="27188">MRVEKTTKAICGNLEPVGAGALDSLVNNFTFGSVETIGKNKEVNGDDNRYYVGRLIADSAGIYLGIEGIIFGVGVETGGVVLDGTGAGAVIGVPLNIAGLTIITGSAALIASSGANFFQDAKDLFSNIEKNKDKAKSDNATKAAEEAGGTDDIAGNASKANPNNAKVHTGQQDKHIPGTSNYNQEIANGKYRSTLSENPQQLLDEFAGTGQKIGTTKERVDFGKVIGKYYDEATGTYTDTTKGIIHYNSKGQAHIVPARP</sequence>
<feature type="compositionally biased region" description="Polar residues" evidence="1">
    <location>
        <begin position="158"/>
        <end position="170"/>
    </location>
</feature>
<evidence type="ECO:0000313" key="4">
    <source>
        <dbReference type="Proteomes" id="UP000572016"/>
    </source>
</evidence>
<dbReference type="EMBL" id="JAATOD010000003">
    <property type="protein sequence ID" value="MBC2330613.1"/>
    <property type="molecule type" value="Genomic_DNA"/>
</dbReference>
<comment type="caution">
    <text evidence="3">The sequence shown here is derived from an EMBL/GenBank/DDBJ whole genome shotgun (WGS) entry which is preliminary data.</text>
</comment>
<dbReference type="AlphaFoldDB" id="A0A7X1DP19"/>
<evidence type="ECO:0000313" key="3">
    <source>
        <dbReference type="EMBL" id="MBC2330613.1"/>
    </source>
</evidence>
<evidence type="ECO:0000259" key="2">
    <source>
        <dbReference type="Pfam" id="PF15542"/>
    </source>
</evidence>